<gene>
    <name evidence="6" type="ORF">WJX75_005252</name>
</gene>
<comment type="subcellular location">
    <subcellularLocation>
        <location evidence="1">Membrane</location>
        <topology evidence="1">Multi-pass membrane protein</topology>
    </subcellularLocation>
</comment>
<dbReference type="InterPro" id="IPR006696">
    <property type="entry name" value="DUF423"/>
</dbReference>
<reference evidence="6 7" key="1">
    <citation type="journal article" date="2024" name="Nat. Commun.">
        <title>Phylogenomics reveals the evolutionary origins of lichenization in chlorophyte algae.</title>
        <authorList>
            <person name="Puginier C."/>
            <person name="Libourel C."/>
            <person name="Otte J."/>
            <person name="Skaloud P."/>
            <person name="Haon M."/>
            <person name="Grisel S."/>
            <person name="Petersen M."/>
            <person name="Berrin J.G."/>
            <person name="Delaux P.M."/>
            <person name="Dal Grande F."/>
            <person name="Keller J."/>
        </authorList>
    </citation>
    <scope>NUCLEOTIDE SEQUENCE [LARGE SCALE GENOMIC DNA]</scope>
    <source>
        <strain evidence="6 7">SAG 216-7</strain>
    </source>
</reference>
<organism evidence="6 7">
    <name type="scientific">Coccomyxa subellipsoidea</name>
    <dbReference type="NCBI Taxonomy" id="248742"/>
    <lineage>
        <taxon>Eukaryota</taxon>
        <taxon>Viridiplantae</taxon>
        <taxon>Chlorophyta</taxon>
        <taxon>core chlorophytes</taxon>
        <taxon>Trebouxiophyceae</taxon>
        <taxon>Trebouxiophyceae incertae sedis</taxon>
        <taxon>Coccomyxaceae</taxon>
        <taxon>Coccomyxa</taxon>
    </lineage>
</organism>
<evidence type="ECO:0000313" key="7">
    <source>
        <dbReference type="Proteomes" id="UP001491310"/>
    </source>
</evidence>
<keyword evidence="7" id="KW-1185">Reference proteome</keyword>
<keyword evidence="2 5" id="KW-0812">Transmembrane</keyword>
<dbReference type="EMBL" id="JALJOT010000012">
    <property type="protein sequence ID" value="KAK9904908.1"/>
    <property type="molecule type" value="Genomic_DNA"/>
</dbReference>
<evidence type="ECO:0000256" key="2">
    <source>
        <dbReference type="ARBA" id="ARBA00022692"/>
    </source>
</evidence>
<evidence type="ECO:0000256" key="3">
    <source>
        <dbReference type="ARBA" id="ARBA00022989"/>
    </source>
</evidence>
<evidence type="ECO:0000256" key="4">
    <source>
        <dbReference type="ARBA" id="ARBA00023136"/>
    </source>
</evidence>
<comment type="caution">
    <text evidence="6">The sequence shown here is derived from an EMBL/GenBank/DDBJ whole genome shotgun (WGS) entry which is preliminary data.</text>
</comment>
<evidence type="ECO:0000256" key="5">
    <source>
        <dbReference type="SAM" id="Phobius"/>
    </source>
</evidence>
<protein>
    <submittedName>
        <fullName evidence="6">Uncharacterized protein</fullName>
    </submittedName>
</protein>
<dbReference type="PANTHER" id="PTHR43461:SF1">
    <property type="entry name" value="TRANSMEMBRANE PROTEIN 256"/>
    <property type="match status" value="1"/>
</dbReference>
<evidence type="ECO:0000313" key="6">
    <source>
        <dbReference type="EMBL" id="KAK9904908.1"/>
    </source>
</evidence>
<dbReference type="PANTHER" id="PTHR43461">
    <property type="entry name" value="TRANSMEMBRANE PROTEIN 256"/>
    <property type="match status" value="1"/>
</dbReference>
<name>A0ABR2YGH1_9CHLO</name>
<sequence>MADGVKPNTLINPFISNAKPAAKVVGWAAGLGLPERSATAAAGGFLTGITLFSGSIYAYVLTGRKAFQYLTPFGGLSFMAGWGAVALYHLGAAARSS</sequence>
<proteinExistence type="predicted"/>
<dbReference type="Pfam" id="PF04241">
    <property type="entry name" value="DUF423"/>
    <property type="match status" value="1"/>
</dbReference>
<evidence type="ECO:0000256" key="1">
    <source>
        <dbReference type="ARBA" id="ARBA00004141"/>
    </source>
</evidence>
<keyword evidence="3 5" id="KW-1133">Transmembrane helix</keyword>
<keyword evidence="4 5" id="KW-0472">Membrane</keyword>
<feature type="transmembrane region" description="Helical" evidence="5">
    <location>
        <begin position="40"/>
        <end position="61"/>
    </location>
</feature>
<dbReference type="Proteomes" id="UP001491310">
    <property type="component" value="Unassembled WGS sequence"/>
</dbReference>
<accession>A0ABR2YGH1</accession>
<feature type="transmembrane region" description="Helical" evidence="5">
    <location>
        <begin position="73"/>
        <end position="91"/>
    </location>
</feature>